<proteinExistence type="predicted"/>
<dbReference type="VEuPathDB" id="FungiDB:CH63R_13611"/>
<dbReference type="Gene3D" id="2.120.10.30">
    <property type="entry name" value="TolB, C-terminal domain"/>
    <property type="match status" value="1"/>
</dbReference>
<evidence type="ECO:0000313" key="3">
    <source>
        <dbReference type="Proteomes" id="UP000092177"/>
    </source>
</evidence>
<keyword evidence="3" id="KW-1185">Reference proteome</keyword>
<dbReference type="AlphaFoldDB" id="A0A1B7XRJ7"/>
<dbReference type="InterPro" id="IPR011042">
    <property type="entry name" value="6-blade_b-propeller_TolB-like"/>
</dbReference>
<sequence>MNVPRTTNLKQTCARGQFHQHDGNCPGDRYQIHCDAGRSKVPSRPNTAASGQAGECKHPHASSLALLYVAKNSTPIKPSISILQYDPALESVIGPSPTHALVLSSVGTSAKPFFHRGCIYVASRNELWTTSAPLAATDPSRPPTILMSKVTVTRNPADDTLTAEWAKLRPPPTMPMPASGCAVGDDRMVWCSQGTPAPGTGGVFFLPAGRPPQAVASTYHGRDFNSPHSAAVSSRDGGIWFTDPCCGHEQDFRGPPQLPPQIYRCDAKTGEVRAMADGFVRPTGIAIDEDCSTIYIADAGGVRVDGSLDLIQPRSIYAFDIVKRNGAVFLANRRMFALARRGAPMHLMCEDGNVWAACGDGVEIWNSGGSLLGVIQVPGELLIVIPSSALLPI</sequence>
<dbReference type="Proteomes" id="UP000092177">
    <property type="component" value="Chromosome 10"/>
</dbReference>
<dbReference type="RefSeq" id="XP_018150903.1">
    <property type="nucleotide sequence ID" value="XM_018308585.1"/>
</dbReference>
<dbReference type="SUPFAM" id="SSF63829">
    <property type="entry name" value="Calcium-dependent phosphotriesterase"/>
    <property type="match status" value="1"/>
</dbReference>
<dbReference type="KEGG" id="chig:CH63R_13611"/>
<dbReference type="GeneID" id="28872692"/>
<dbReference type="InterPro" id="IPR052988">
    <property type="entry name" value="Oryzine_lactonohydrolase"/>
</dbReference>
<name>A0A1B7XRJ7_COLHI</name>
<feature type="domain" description="SMP-30/Gluconolactonase/LRE-like region" evidence="1">
    <location>
        <begin position="232"/>
        <end position="380"/>
    </location>
</feature>
<dbReference type="Pfam" id="PF08450">
    <property type="entry name" value="SGL"/>
    <property type="match status" value="1"/>
</dbReference>
<reference evidence="3" key="1">
    <citation type="journal article" date="2017" name="BMC Genomics">
        <title>Gapless genome assembly of Colletotrichum higginsianum reveals chromosome structure and association of transposable elements with secondary metabolite gene clusters.</title>
        <authorList>
            <person name="Dallery J.-F."/>
            <person name="Lapalu N."/>
            <person name="Zampounis A."/>
            <person name="Pigne S."/>
            <person name="Luyten I."/>
            <person name="Amselem J."/>
            <person name="Wittenberg A.H.J."/>
            <person name="Zhou S."/>
            <person name="de Queiroz M.V."/>
            <person name="Robin G.P."/>
            <person name="Auger A."/>
            <person name="Hainaut M."/>
            <person name="Henrissat B."/>
            <person name="Kim K.-T."/>
            <person name="Lee Y.-H."/>
            <person name="Lespinet O."/>
            <person name="Schwartz D.C."/>
            <person name="Thon M.R."/>
            <person name="O'Connell R.J."/>
        </authorList>
    </citation>
    <scope>NUCLEOTIDE SEQUENCE [LARGE SCALE GENOMIC DNA]</scope>
    <source>
        <strain evidence="3">IMI 349063</strain>
    </source>
</reference>
<dbReference type="PANTHER" id="PTHR47064:SF2">
    <property type="entry name" value="SMP-30_GLUCONOLACTONASE_LRE-LIKE REGION DOMAIN-CONTAINING PROTEIN-RELATED"/>
    <property type="match status" value="1"/>
</dbReference>
<evidence type="ECO:0000313" key="2">
    <source>
        <dbReference type="EMBL" id="OBR02385.1"/>
    </source>
</evidence>
<evidence type="ECO:0000259" key="1">
    <source>
        <dbReference type="Pfam" id="PF08450"/>
    </source>
</evidence>
<gene>
    <name evidence="2" type="ORF">CH63R_13611</name>
</gene>
<dbReference type="PANTHER" id="PTHR47064">
    <property type="entry name" value="PUTATIVE (AFU_ORTHOLOGUE AFUA_1G08990)-RELATED"/>
    <property type="match status" value="1"/>
</dbReference>
<protein>
    <submittedName>
        <fullName evidence="2">Gluconolactonase</fullName>
    </submittedName>
</protein>
<dbReference type="EMBL" id="LTAN01000010">
    <property type="protein sequence ID" value="OBR02385.1"/>
    <property type="molecule type" value="Genomic_DNA"/>
</dbReference>
<dbReference type="OrthoDB" id="423498at2759"/>
<dbReference type="InterPro" id="IPR013658">
    <property type="entry name" value="SGL"/>
</dbReference>
<accession>A0A1B7XRJ7</accession>
<comment type="caution">
    <text evidence="2">The sequence shown here is derived from an EMBL/GenBank/DDBJ whole genome shotgun (WGS) entry which is preliminary data.</text>
</comment>
<organism evidence="2 3">
    <name type="scientific">Colletotrichum higginsianum (strain IMI 349063)</name>
    <name type="common">Crucifer anthracnose fungus</name>
    <dbReference type="NCBI Taxonomy" id="759273"/>
    <lineage>
        <taxon>Eukaryota</taxon>
        <taxon>Fungi</taxon>
        <taxon>Dikarya</taxon>
        <taxon>Ascomycota</taxon>
        <taxon>Pezizomycotina</taxon>
        <taxon>Sordariomycetes</taxon>
        <taxon>Hypocreomycetidae</taxon>
        <taxon>Glomerellales</taxon>
        <taxon>Glomerellaceae</taxon>
        <taxon>Colletotrichum</taxon>
        <taxon>Colletotrichum destructivum species complex</taxon>
    </lineage>
</organism>